<dbReference type="AlphaFoldDB" id="A0A1K0FRV6"/>
<accession>A0A1K0FRV6</accession>
<keyword evidence="1" id="KW-0812">Transmembrane</keyword>
<organism evidence="2 3">
    <name type="scientific">Couchioplanes caeruleus subsp. caeruleus</name>
    <dbReference type="NCBI Taxonomy" id="56427"/>
    <lineage>
        <taxon>Bacteria</taxon>
        <taxon>Bacillati</taxon>
        <taxon>Actinomycetota</taxon>
        <taxon>Actinomycetes</taxon>
        <taxon>Micromonosporales</taxon>
        <taxon>Micromonosporaceae</taxon>
        <taxon>Couchioplanes</taxon>
    </lineage>
</organism>
<reference evidence="2 3" key="1">
    <citation type="submission" date="2016-09" db="EMBL/GenBank/DDBJ databases">
        <title>Couchioplanes caeruleus draft genome sequence.</title>
        <authorList>
            <person name="Sheehan J."/>
            <person name="Caffrey P."/>
        </authorList>
    </citation>
    <scope>NUCLEOTIDE SEQUENCE [LARGE SCALE GENOMIC DNA]</scope>
    <source>
        <strain evidence="2 3">DSM 43634</strain>
    </source>
</reference>
<proteinExistence type="predicted"/>
<sequence length="82" mass="9425">MDPIALLAILAALGYAAFYLIMCAAFPFGHCRRPRCQGGRLYSRIYTKAFRDCPRCEGTGRRVRIGRRVYEYLRGEYKAGNR</sequence>
<keyword evidence="1" id="KW-1133">Transmembrane helix</keyword>
<dbReference type="Proteomes" id="UP000182486">
    <property type="component" value="Unassembled WGS sequence"/>
</dbReference>
<comment type="caution">
    <text evidence="2">The sequence shown here is derived from an EMBL/GenBank/DDBJ whole genome shotgun (WGS) entry which is preliminary data.</text>
</comment>
<keyword evidence="3" id="KW-1185">Reference proteome</keyword>
<gene>
    <name evidence="2" type="ORF">BG844_04045</name>
</gene>
<evidence type="ECO:0000256" key="1">
    <source>
        <dbReference type="SAM" id="Phobius"/>
    </source>
</evidence>
<protein>
    <submittedName>
        <fullName evidence="2">Uncharacterized protein</fullName>
    </submittedName>
</protein>
<evidence type="ECO:0000313" key="2">
    <source>
        <dbReference type="EMBL" id="OJF15521.1"/>
    </source>
</evidence>
<dbReference type="RefSeq" id="WP_071803377.1">
    <property type="nucleotide sequence ID" value="NZ_MEIA01000016.1"/>
</dbReference>
<dbReference type="EMBL" id="MEIA01000016">
    <property type="protein sequence ID" value="OJF15521.1"/>
    <property type="molecule type" value="Genomic_DNA"/>
</dbReference>
<evidence type="ECO:0000313" key="3">
    <source>
        <dbReference type="Proteomes" id="UP000182486"/>
    </source>
</evidence>
<name>A0A1K0FRV6_9ACTN</name>
<feature type="transmembrane region" description="Helical" evidence="1">
    <location>
        <begin position="6"/>
        <end position="28"/>
    </location>
</feature>
<keyword evidence="1" id="KW-0472">Membrane</keyword>